<gene>
    <name evidence="2" type="ORF">GO984_07735</name>
</gene>
<dbReference type="GO" id="GO:0016747">
    <property type="term" value="F:acyltransferase activity, transferring groups other than amino-acyl groups"/>
    <property type="evidence" value="ECO:0007669"/>
    <property type="project" value="InterPro"/>
</dbReference>
<dbReference type="RefSeq" id="WP_157021986.1">
    <property type="nucleotide sequence ID" value="NZ_WQLV01000004.1"/>
</dbReference>
<dbReference type="Pfam" id="PF13302">
    <property type="entry name" value="Acetyltransf_3"/>
    <property type="match status" value="1"/>
</dbReference>
<comment type="caution">
    <text evidence="2">The sequence shown here is derived from an EMBL/GenBank/DDBJ whole genome shotgun (WGS) entry which is preliminary data.</text>
</comment>
<sequence length="166" mass="18009">MTLLAVRSDQLYCDDWRLLSPHDLSTFFTPEVVKFLPGGFHDLLSFSAQRDFLTELSREAEVVALFDISGAGVGLLVLSYAESSSKERHLGYLFAQSVWGQGRATELISALQQHFGDTDTVLCGGVMADNTASARVLQRAGFHGEGGGDEVVYRWSATSDVSTGQA</sequence>
<dbReference type="SUPFAM" id="SSF55729">
    <property type="entry name" value="Acyl-CoA N-acyltransferases (Nat)"/>
    <property type="match status" value="1"/>
</dbReference>
<dbReference type="InterPro" id="IPR016181">
    <property type="entry name" value="Acyl_CoA_acyltransferase"/>
</dbReference>
<evidence type="ECO:0000313" key="3">
    <source>
        <dbReference type="Proteomes" id="UP000478892"/>
    </source>
</evidence>
<dbReference type="EMBL" id="WQLV01000004">
    <property type="protein sequence ID" value="MVO15700.1"/>
    <property type="molecule type" value="Genomic_DNA"/>
</dbReference>
<dbReference type="Gene3D" id="3.40.630.30">
    <property type="match status" value="1"/>
</dbReference>
<dbReference type="InterPro" id="IPR000182">
    <property type="entry name" value="GNAT_dom"/>
</dbReference>
<dbReference type="Proteomes" id="UP000478892">
    <property type="component" value="Unassembled WGS sequence"/>
</dbReference>
<proteinExistence type="predicted"/>
<protein>
    <submittedName>
        <fullName evidence="2">GNAT family N-acetyltransferase</fullName>
    </submittedName>
</protein>
<keyword evidence="3" id="KW-1185">Reference proteome</keyword>
<organism evidence="2 3">
    <name type="scientific">Parasedimentitalea huanghaiensis</name>
    <dbReference type="NCBI Taxonomy" id="2682100"/>
    <lineage>
        <taxon>Bacteria</taxon>
        <taxon>Pseudomonadati</taxon>
        <taxon>Pseudomonadota</taxon>
        <taxon>Alphaproteobacteria</taxon>
        <taxon>Rhodobacterales</taxon>
        <taxon>Paracoccaceae</taxon>
        <taxon>Parasedimentitalea</taxon>
    </lineage>
</organism>
<evidence type="ECO:0000259" key="1">
    <source>
        <dbReference type="Pfam" id="PF13302"/>
    </source>
</evidence>
<name>A0A6L6WDZ8_9RHOB</name>
<feature type="domain" description="N-acetyltransferase" evidence="1">
    <location>
        <begin position="17"/>
        <end position="143"/>
    </location>
</feature>
<reference evidence="2 3" key="1">
    <citation type="submission" date="2019-12" db="EMBL/GenBank/DDBJ databases">
        <authorList>
            <person name="Zhang Y.-J."/>
        </authorList>
    </citation>
    <scope>NUCLEOTIDE SEQUENCE [LARGE SCALE GENOMIC DNA]</scope>
    <source>
        <strain evidence="2 3">CY05</strain>
    </source>
</reference>
<keyword evidence="2" id="KW-0808">Transferase</keyword>
<accession>A0A6L6WDZ8</accession>
<evidence type="ECO:0000313" key="2">
    <source>
        <dbReference type="EMBL" id="MVO15700.1"/>
    </source>
</evidence>
<dbReference type="AlphaFoldDB" id="A0A6L6WDZ8"/>